<evidence type="ECO:0000256" key="3">
    <source>
        <dbReference type="ARBA" id="ARBA00022525"/>
    </source>
</evidence>
<evidence type="ECO:0000256" key="1">
    <source>
        <dbReference type="ARBA" id="ARBA00004613"/>
    </source>
</evidence>
<name>V8N2B9_OPHHA</name>
<sequence length="123" mass="14260">MAGGLYSDFNRAVRVGGKSQQAYNQFPFQDFHFLLTKVMKIRKIPDKCYNVFRGIKGIQFKAHFQQVIRFGQFASASLLKHVAQNFGQDTFFSIKTCHGVPIYDLSYFPHEREVLIPPYEKFA</sequence>
<evidence type="ECO:0000256" key="2">
    <source>
        <dbReference type="ARBA" id="ARBA00009558"/>
    </source>
</evidence>
<protein>
    <recommendedName>
        <fullName evidence="11">NAD(P)(+)--arginine ADP-ribosyltransferase</fullName>
        <ecNumber evidence="11">2.4.2.31</ecNumber>
    </recommendedName>
    <alternativeName>
        <fullName evidence="11">Mono(ADP-ribosyl)transferase</fullName>
    </alternativeName>
</protein>
<dbReference type="PANTHER" id="PTHR10339">
    <property type="entry name" value="ADP-RIBOSYLTRANSFERASE"/>
    <property type="match status" value="1"/>
</dbReference>
<dbReference type="OrthoDB" id="423533at2759"/>
<evidence type="ECO:0000256" key="4">
    <source>
        <dbReference type="ARBA" id="ARBA00022656"/>
    </source>
</evidence>
<comment type="caution">
    <text evidence="12">The sequence shown here is derived from an EMBL/GenBank/DDBJ whole genome shotgun (WGS) entry which is preliminary data.</text>
</comment>
<dbReference type="GO" id="GO:0106274">
    <property type="term" value="F:NAD+-protein-arginine ADP-ribosyltransferase activity"/>
    <property type="evidence" value="ECO:0007669"/>
    <property type="project" value="UniProtKB-EC"/>
</dbReference>
<comment type="subcellular location">
    <subcellularLocation>
        <location evidence="1">Secreted</location>
    </subcellularLocation>
</comment>
<evidence type="ECO:0000256" key="6">
    <source>
        <dbReference type="ARBA" id="ARBA00022679"/>
    </source>
</evidence>
<keyword evidence="6 11" id="KW-0808">Transferase</keyword>
<dbReference type="AlphaFoldDB" id="V8N2B9"/>
<keyword evidence="3" id="KW-0964">Secreted</keyword>
<dbReference type="Proteomes" id="UP000018936">
    <property type="component" value="Unassembled WGS sequence"/>
</dbReference>
<dbReference type="PANTHER" id="PTHR10339:SF25">
    <property type="entry name" value="SECRETED EXOENZYME S"/>
    <property type="match status" value="1"/>
</dbReference>
<comment type="similarity">
    <text evidence="2 11">Belongs to the Arg-specific ADP-ribosyltransferase family.</text>
</comment>
<dbReference type="EC" id="2.4.2.31" evidence="11"/>
<evidence type="ECO:0000313" key="13">
    <source>
        <dbReference type="Proteomes" id="UP000018936"/>
    </source>
</evidence>
<dbReference type="PRINTS" id="PR00970">
    <property type="entry name" value="RIBTRNSFRASE"/>
</dbReference>
<dbReference type="SUPFAM" id="SSF56399">
    <property type="entry name" value="ADP-ribosylation"/>
    <property type="match status" value="1"/>
</dbReference>
<evidence type="ECO:0000256" key="7">
    <source>
        <dbReference type="ARBA" id="ARBA00022695"/>
    </source>
</evidence>
<dbReference type="GO" id="GO:0016779">
    <property type="term" value="F:nucleotidyltransferase activity"/>
    <property type="evidence" value="ECO:0007669"/>
    <property type="project" value="UniProtKB-KW"/>
</dbReference>
<keyword evidence="4" id="KW-0800">Toxin</keyword>
<dbReference type="Pfam" id="PF01129">
    <property type="entry name" value="ART"/>
    <property type="match status" value="1"/>
</dbReference>
<evidence type="ECO:0000256" key="11">
    <source>
        <dbReference type="RuleBase" id="RU361228"/>
    </source>
</evidence>
<dbReference type="GO" id="GO:0005576">
    <property type="term" value="C:extracellular region"/>
    <property type="evidence" value="ECO:0007669"/>
    <property type="project" value="UniProtKB-SubCell"/>
</dbReference>
<keyword evidence="8 11" id="KW-0521">NADP</keyword>
<keyword evidence="13" id="KW-1185">Reference proteome</keyword>
<dbReference type="EMBL" id="AZIM01028376">
    <property type="protein sequence ID" value="ETE56305.1"/>
    <property type="molecule type" value="Genomic_DNA"/>
</dbReference>
<evidence type="ECO:0000256" key="9">
    <source>
        <dbReference type="ARBA" id="ARBA00023026"/>
    </source>
</evidence>
<evidence type="ECO:0000256" key="10">
    <source>
        <dbReference type="ARBA" id="ARBA00047597"/>
    </source>
</evidence>
<accession>V8N2B9</accession>
<dbReference type="InterPro" id="IPR000768">
    <property type="entry name" value="ART"/>
</dbReference>
<evidence type="ECO:0000313" key="12">
    <source>
        <dbReference type="EMBL" id="ETE56305.1"/>
    </source>
</evidence>
<proteinExistence type="inferred from homology"/>
<comment type="catalytic activity">
    <reaction evidence="10 11">
        <text>L-arginyl-[protein] + NAD(+) = N(omega)-(ADP-D-ribosyl)-L-arginyl-[protein] + nicotinamide + H(+)</text>
        <dbReference type="Rhea" id="RHEA:19149"/>
        <dbReference type="Rhea" id="RHEA-COMP:10532"/>
        <dbReference type="Rhea" id="RHEA-COMP:15087"/>
        <dbReference type="ChEBI" id="CHEBI:15378"/>
        <dbReference type="ChEBI" id="CHEBI:17154"/>
        <dbReference type="ChEBI" id="CHEBI:29965"/>
        <dbReference type="ChEBI" id="CHEBI:57540"/>
        <dbReference type="ChEBI" id="CHEBI:142554"/>
        <dbReference type="EC" id="2.4.2.31"/>
    </reaction>
</comment>
<keyword evidence="9" id="KW-0843">Virulence</keyword>
<keyword evidence="5 11" id="KW-0328">Glycosyltransferase</keyword>
<keyword evidence="11" id="KW-0520">NAD</keyword>
<organism evidence="12 13">
    <name type="scientific">Ophiophagus hannah</name>
    <name type="common">King cobra</name>
    <name type="synonym">Naja hannah</name>
    <dbReference type="NCBI Taxonomy" id="8665"/>
    <lineage>
        <taxon>Eukaryota</taxon>
        <taxon>Metazoa</taxon>
        <taxon>Chordata</taxon>
        <taxon>Craniata</taxon>
        <taxon>Vertebrata</taxon>
        <taxon>Euteleostomi</taxon>
        <taxon>Lepidosauria</taxon>
        <taxon>Squamata</taxon>
        <taxon>Bifurcata</taxon>
        <taxon>Unidentata</taxon>
        <taxon>Episquamata</taxon>
        <taxon>Toxicofera</taxon>
        <taxon>Serpentes</taxon>
        <taxon>Colubroidea</taxon>
        <taxon>Elapidae</taxon>
        <taxon>Elapinae</taxon>
        <taxon>Ophiophagus</taxon>
    </lineage>
</organism>
<dbReference type="GO" id="GO:0090729">
    <property type="term" value="F:toxin activity"/>
    <property type="evidence" value="ECO:0007669"/>
    <property type="project" value="UniProtKB-KW"/>
</dbReference>
<dbReference type="GO" id="GO:0003950">
    <property type="term" value="F:NAD+ poly-ADP-ribosyltransferase activity"/>
    <property type="evidence" value="ECO:0007669"/>
    <property type="project" value="TreeGrafter"/>
</dbReference>
<gene>
    <name evidence="12" type="primary">MADPRT</name>
    <name evidence="12" type="ORF">L345_17984</name>
</gene>
<evidence type="ECO:0000256" key="5">
    <source>
        <dbReference type="ARBA" id="ARBA00022676"/>
    </source>
</evidence>
<feature type="non-terminal residue" evidence="12">
    <location>
        <position position="123"/>
    </location>
</feature>
<dbReference type="PROSITE" id="PS51996">
    <property type="entry name" value="TR_MART"/>
    <property type="match status" value="1"/>
</dbReference>
<dbReference type="InterPro" id="IPR050999">
    <property type="entry name" value="ADP-ribosyltransferase_ARG"/>
</dbReference>
<reference evidence="12 13" key="1">
    <citation type="journal article" date="2013" name="Proc. Natl. Acad. Sci. U.S.A.">
        <title>The king cobra genome reveals dynamic gene evolution and adaptation in the snake venom system.</title>
        <authorList>
            <person name="Vonk F.J."/>
            <person name="Casewell N.R."/>
            <person name="Henkel C.V."/>
            <person name="Heimberg A.M."/>
            <person name="Jansen H.J."/>
            <person name="McCleary R.J."/>
            <person name="Kerkkamp H.M."/>
            <person name="Vos R.A."/>
            <person name="Guerreiro I."/>
            <person name="Calvete J.J."/>
            <person name="Wuster W."/>
            <person name="Woods A.E."/>
            <person name="Logan J.M."/>
            <person name="Harrison R.A."/>
            <person name="Castoe T.A."/>
            <person name="de Koning A.P."/>
            <person name="Pollock D.D."/>
            <person name="Yandell M."/>
            <person name="Calderon D."/>
            <person name="Renjifo C."/>
            <person name="Currier R.B."/>
            <person name="Salgado D."/>
            <person name="Pla D."/>
            <person name="Sanz L."/>
            <person name="Hyder A.S."/>
            <person name="Ribeiro J.M."/>
            <person name="Arntzen J.W."/>
            <person name="van den Thillart G.E."/>
            <person name="Boetzer M."/>
            <person name="Pirovano W."/>
            <person name="Dirks R.P."/>
            <person name="Spaink H.P."/>
            <person name="Duboule D."/>
            <person name="McGlinn E."/>
            <person name="Kini R.M."/>
            <person name="Richardson M.K."/>
        </authorList>
    </citation>
    <scope>NUCLEOTIDE SEQUENCE</scope>
    <source>
        <tissue evidence="12">Blood</tissue>
    </source>
</reference>
<dbReference type="Gene3D" id="3.90.176.10">
    <property type="entry name" value="Toxin ADP-ribosyltransferase, Chain A, domain 1"/>
    <property type="match status" value="1"/>
</dbReference>
<feature type="non-terminal residue" evidence="12">
    <location>
        <position position="1"/>
    </location>
</feature>
<keyword evidence="7" id="KW-0548">Nucleotidyltransferase</keyword>
<evidence type="ECO:0000256" key="8">
    <source>
        <dbReference type="ARBA" id="ARBA00022857"/>
    </source>
</evidence>